<reference evidence="4" key="1">
    <citation type="submission" date="2020-02" db="EMBL/GenBank/DDBJ databases">
        <title>Streptomyces sp. ASO4wet.</title>
        <authorList>
            <person name="Risdian C."/>
            <person name="Landwehr W."/>
            <person name="Schupp P."/>
            <person name="Wink J."/>
        </authorList>
    </citation>
    <scope>NUCLEOTIDE SEQUENCE [LARGE SCALE GENOMIC DNA]</scope>
    <source>
        <strain evidence="4">ASO4wet</strain>
    </source>
</reference>
<keyword evidence="4" id="KW-1185">Reference proteome</keyword>
<accession>A0A7T1TDQ6</accession>
<dbReference type="CDD" id="cd13399">
    <property type="entry name" value="Slt35-like"/>
    <property type="match status" value="1"/>
</dbReference>
<dbReference type="GO" id="GO:0009253">
    <property type="term" value="P:peptidoglycan catabolic process"/>
    <property type="evidence" value="ECO:0007669"/>
    <property type="project" value="TreeGrafter"/>
</dbReference>
<dbReference type="AlphaFoldDB" id="A0A7T1TDQ6"/>
<evidence type="ECO:0000259" key="2">
    <source>
        <dbReference type="Pfam" id="PF13406"/>
    </source>
</evidence>
<dbReference type="InterPro" id="IPR023346">
    <property type="entry name" value="Lysozyme-like_dom_sf"/>
</dbReference>
<dbReference type="Proteomes" id="UP000595046">
    <property type="component" value="Chromosome"/>
</dbReference>
<sequence length="510" mass="53064">MAALTASQAPGSDVNHLVDPGKERPDEAQQPDRAPGDDSYHTELPPLESPAPPRSALDKPSESGIPASLLAAYKKAVSSINASDPACGLRWELLAAIGKVESGQARGGAVDKDGTTLRPILGPVLNGSGFARIHDTDRGRLDGDRRFDRAVGPMQFIPSTWSRWGTDGNGDGNRDPGNVHDAALAAAGYLCAGERDLTSKAGLHRSILSYNNSQDYLRTVLAWYEFYRKGTHKVPDGSGAVPTSPGAGGADSAGKGKGNGKGSHGGGSGSDKPGKGDGGNDSPAPVTPTALKPVLPGQLSAYTGENFDDRVRVRAVSKAGKAVKGVRVQYTIKGDTGARFPGDSRKATATTMPNGLATAPLIDAGEQAGNFTITATTKVAGNDPSTTVKAEVKPKYTFAVDHEGPLKAPVDSEFTDFKVDLKHEKEAAGGVPVTATMVDKNGKENTKGPYFTDLFGNEDRSVTETTGVLAKAGVLDLPAIHTDGHTGTFILRLTTDDGSTSDIELTVTEK</sequence>
<feature type="region of interest" description="Disordered" evidence="1">
    <location>
        <begin position="234"/>
        <end position="295"/>
    </location>
</feature>
<dbReference type="InterPro" id="IPR031304">
    <property type="entry name" value="SLT_2"/>
</dbReference>
<name>A0A7T1TDQ6_9ACTN</name>
<dbReference type="SUPFAM" id="SSF49373">
    <property type="entry name" value="Invasin/intimin cell-adhesion fragments"/>
    <property type="match status" value="1"/>
</dbReference>
<evidence type="ECO:0000313" key="3">
    <source>
        <dbReference type="EMBL" id="QPP11030.1"/>
    </source>
</evidence>
<dbReference type="KEGG" id="sbat:G4Z16_26755"/>
<dbReference type="InterPro" id="IPR043426">
    <property type="entry name" value="MltB-like"/>
</dbReference>
<evidence type="ECO:0000256" key="1">
    <source>
        <dbReference type="SAM" id="MobiDB-lite"/>
    </source>
</evidence>
<feature type="compositionally biased region" description="Gly residues" evidence="1">
    <location>
        <begin position="246"/>
        <end position="269"/>
    </location>
</feature>
<dbReference type="PANTHER" id="PTHR30163:SF8">
    <property type="entry name" value="LYTIC MUREIN TRANSGLYCOSYLASE"/>
    <property type="match status" value="1"/>
</dbReference>
<proteinExistence type="predicted"/>
<organism evidence="3 4">
    <name type="scientific">Streptomyces bathyalis</name>
    <dbReference type="NCBI Taxonomy" id="2710756"/>
    <lineage>
        <taxon>Bacteria</taxon>
        <taxon>Bacillati</taxon>
        <taxon>Actinomycetota</taxon>
        <taxon>Actinomycetes</taxon>
        <taxon>Kitasatosporales</taxon>
        <taxon>Streptomycetaceae</taxon>
        <taxon>Streptomyces</taxon>
    </lineage>
</organism>
<dbReference type="SUPFAM" id="SSF53955">
    <property type="entry name" value="Lysozyme-like"/>
    <property type="match status" value="1"/>
</dbReference>
<feature type="compositionally biased region" description="Polar residues" evidence="1">
    <location>
        <begin position="1"/>
        <end position="10"/>
    </location>
</feature>
<evidence type="ECO:0000313" key="4">
    <source>
        <dbReference type="Proteomes" id="UP000595046"/>
    </source>
</evidence>
<dbReference type="PANTHER" id="PTHR30163">
    <property type="entry name" value="MEMBRANE-BOUND LYTIC MUREIN TRANSGLYCOSYLASE B"/>
    <property type="match status" value="1"/>
</dbReference>
<dbReference type="GO" id="GO:0008933">
    <property type="term" value="F:peptidoglycan lytic transglycosylase activity"/>
    <property type="evidence" value="ECO:0007669"/>
    <property type="project" value="TreeGrafter"/>
</dbReference>
<dbReference type="EMBL" id="CP048882">
    <property type="protein sequence ID" value="QPP11030.1"/>
    <property type="molecule type" value="Genomic_DNA"/>
</dbReference>
<gene>
    <name evidence="3" type="ORF">G4Z16_26755</name>
</gene>
<dbReference type="Gene3D" id="1.10.530.10">
    <property type="match status" value="1"/>
</dbReference>
<protein>
    <submittedName>
        <fullName evidence="3">Lytic transglycosylase</fullName>
    </submittedName>
</protein>
<feature type="region of interest" description="Disordered" evidence="1">
    <location>
        <begin position="1"/>
        <end position="62"/>
    </location>
</feature>
<dbReference type="InterPro" id="IPR008964">
    <property type="entry name" value="Invasin/intimin_cell_adhesion"/>
</dbReference>
<feature type="domain" description="Transglycosylase SLT" evidence="2">
    <location>
        <begin position="150"/>
        <end position="190"/>
    </location>
</feature>
<dbReference type="Pfam" id="PF13406">
    <property type="entry name" value="SLT_2"/>
    <property type="match status" value="1"/>
</dbReference>